<evidence type="ECO:0000259" key="1">
    <source>
        <dbReference type="Pfam" id="PF00534"/>
    </source>
</evidence>
<dbReference type="InterPro" id="IPR050194">
    <property type="entry name" value="Glycosyltransferase_grp1"/>
</dbReference>
<dbReference type="KEGG" id="sva:SVA_1727"/>
<reference evidence="3 4" key="1">
    <citation type="submission" date="2015-08" db="EMBL/GenBank/DDBJ databases">
        <title>Complete genome sequence of Sulfurifustis variabilis.</title>
        <authorList>
            <person name="Miura A."/>
            <person name="Kojima H."/>
            <person name="Fukui M."/>
        </authorList>
    </citation>
    <scope>NUCLEOTIDE SEQUENCE [LARGE SCALE GENOMIC DNA]</scope>
    <source>
        <strain evidence="4">skN76</strain>
    </source>
</reference>
<organism evidence="3 4">
    <name type="scientific">Sulfurifustis variabilis</name>
    <dbReference type="NCBI Taxonomy" id="1675686"/>
    <lineage>
        <taxon>Bacteria</taxon>
        <taxon>Pseudomonadati</taxon>
        <taxon>Pseudomonadota</taxon>
        <taxon>Gammaproteobacteria</taxon>
        <taxon>Acidiferrobacterales</taxon>
        <taxon>Acidiferrobacteraceae</taxon>
        <taxon>Sulfurifustis</taxon>
    </lineage>
</organism>
<dbReference type="AlphaFoldDB" id="A0A1B4VBR9"/>
<dbReference type="InterPro" id="IPR028098">
    <property type="entry name" value="Glyco_trans_4-like_N"/>
</dbReference>
<evidence type="ECO:0000313" key="3">
    <source>
        <dbReference type="EMBL" id="BAU48281.1"/>
    </source>
</evidence>
<feature type="domain" description="Glycosyltransferase subfamily 4-like N-terminal" evidence="2">
    <location>
        <begin position="24"/>
        <end position="200"/>
    </location>
</feature>
<accession>A0A1B4VBR9</accession>
<dbReference type="EMBL" id="AP014936">
    <property type="protein sequence ID" value="BAU48281.1"/>
    <property type="molecule type" value="Genomic_DNA"/>
</dbReference>
<name>A0A1B4VBR9_9GAMM</name>
<protein>
    <submittedName>
        <fullName evidence="3">Glycosyl transferase family 1</fullName>
    </submittedName>
</protein>
<feature type="domain" description="Glycosyl transferase family 1" evidence="1">
    <location>
        <begin position="212"/>
        <end position="387"/>
    </location>
</feature>
<sequence length="422" mass="46226">MVARIAMISEHASPLATLGGVDSGGQNVYVAQLANQLAARGYQVDVFTRRDQETLPDVVKFISRVRVVHVKAGPPVPIPKEQLLPYMPEFARQMSLYCRRQRMPYDVVHANFWTSGVVAMALKAELDLPFVITFHALGRVRRLHQGEADHFPDERPEIEERIIAAADCVIAECAQDRADLLNLYGADPARIRIVPCGFDSAELWPVEKCVARRVLGFAPGERIVASIGRLVPRKGIDVAIRALGRLWREHGVDARLVVVGGESELPCPTATPEIARLHRIAAEEGVDDRVTFTGSCRRQLLRYYYSAADVFVTTPWYEPFGITPVEAMACGTPVIGTSVGGIKTTIRHGRTGFLIPPHSADALAARLAELLGAPELRRALGDAGRERANRHFTWAQVADRVASLYAHVIAAGAEQRAGNANA</sequence>
<dbReference type="Pfam" id="PF00534">
    <property type="entry name" value="Glycos_transf_1"/>
    <property type="match status" value="1"/>
</dbReference>
<dbReference type="SUPFAM" id="SSF53756">
    <property type="entry name" value="UDP-Glycosyltransferase/glycogen phosphorylase"/>
    <property type="match status" value="1"/>
</dbReference>
<dbReference type="RefSeq" id="WP_096460811.1">
    <property type="nucleotide sequence ID" value="NZ_AP014936.1"/>
</dbReference>
<dbReference type="Proteomes" id="UP000218899">
    <property type="component" value="Chromosome"/>
</dbReference>
<dbReference type="Pfam" id="PF13439">
    <property type="entry name" value="Glyco_transf_4"/>
    <property type="match status" value="1"/>
</dbReference>
<proteinExistence type="predicted"/>
<gene>
    <name evidence="3" type="ORF">SVA_1727</name>
</gene>
<evidence type="ECO:0000259" key="2">
    <source>
        <dbReference type="Pfam" id="PF13439"/>
    </source>
</evidence>
<dbReference type="PANTHER" id="PTHR45947">
    <property type="entry name" value="SULFOQUINOVOSYL TRANSFERASE SQD2"/>
    <property type="match status" value="1"/>
</dbReference>
<keyword evidence="4" id="KW-1185">Reference proteome</keyword>
<dbReference type="PANTHER" id="PTHR45947:SF3">
    <property type="entry name" value="SULFOQUINOVOSYL TRANSFERASE SQD2"/>
    <property type="match status" value="1"/>
</dbReference>
<keyword evidence="3" id="KW-0808">Transferase</keyword>
<dbReference type="Gene3D" id="3.40.50.2000">
    <property type="entry name" value="Glycogen Phosphorylase B"/>
    <property type="match status" value="2"/>
</dbReference>
<dbReference type="InterPro" id="IPR001296">
    <property type="entry name" value="Glyco_trans_1"/>
</dbReference>
<dbReference type="OrthoDB" id="7847955at2"/>
<evidence type="ECO:0000313" key="4">
    <source>
        <dbReference type="Proteomes" id="UP000218899"/>
    </source>
</evidence>
<dbReference type="GO" id="GO:0016758">
    <property type="term" value="F:hexosyltransferase activity"/>
    <property type="evidence" value="ECO:0007669"/>
    <property type="project" value="TreeGrafter"/>
</dbReference>